<dbReference type="EMBL" id="NEVH01027087">
    <property type="protein sequence ID" value="PNF13708.1"/>
    <property type="molecule type" value="Genomic_DNA"/>
</dbReference>
<dbReference type="InterPro" id="IPR018163">
    <property type="entry name" value="Thr/Ala-tRNA-synth_IIc_edit"/>
</dbReference>
<dbReference type="GO" id="GO:0002161">
    <property type="term" value="F:aminoacyl-tRNA deacylase activity"/>
    <property type="evidence" value="ECO:0007669"/>
    <property type="project" value="TreeGrafter"/>
</dbReference>
<dbReference type="Gene3D" id="3.30.980.10">
    <property type="entry name" value="Threonyl-trna Synthetase, Chain A, domain 2"/>
    <property type="match status" value="1"/>
</dbReference>
<protein>
    <recommendedName>
        <fullName evidence="2">DHHA1 domain-containing protein</fullName>
    </recommendedName>
</protein>
<dbReference type="OrthoDB" id="2423964at2759"/>
<name>A0A2J7PBK2_9NEOP</name>
<dbReference type="InterPro" id="IPR003156">
    <property type="entry name" value="DHHA1_dom"/>
</dbReference>
<keyword evidence="4" id="KW-1185">Reference proteome</keyword>
<gene>
    <name evidence="3" type="ORF">B7P43_G15040</name>
</gene>
<dbReference type="InParanoid" id="A0A2J7PBK2"/>
<feature type="coiled-coil region" evidence="1">
    <location>
        <begin position="58"/>
        <end position="85"/>
    </location>
</feature>
<accession>A0A2J7PBK2</accession>
<proteinExistence type="predicted"/>
<evidence type="ECO:0000313" key="3">
    <source>
        <dbReference type="EMBL" id="PNF13708.1"/>
    </source>
</evidence>
<dbReference type="GO" id="GO:0003676">
    <property type="term" value="F:nucleic acid binding"/>
    <property type="evidence" value="ECO:0007669"/>
    <property type="project" value="InterPro"/>
</dbReference>
<evidence type="ECO:0000256" key="1">
    <source>
        <dbReference type="SAM" id="Coils"/>
    </source>
</evidence>
<comment type="caution">
    <text evidence="3">The sequence shown here is derived from an EMBL/GenBank/DDBJ whole genome shotgun (WGS) entry which is preliminary data.</text>
</comment>
<feature type="domain" description="DHHA1" evidence="2">
    <location>
        <begin position="110"/>
        <end position="212"/>
    </location>
</feature>
<dbReference type="InterPro" id="IPR050058">
    <property type="entry name" value="Ala-tRNA_ligase"/>
</dbReference>
<dbReference type="AlphaFoldDB" id="A0A2J7PBK2"/>
<dbReference type="Pfam" id="PF02272">
    <property type="entry name" value="DHHA1"/>
    <property type="match status" value="1"/>
</dbReference>
<dbReference type="GO" id="GO:0000166">
    <property type="term" value="F:nucleotide binding"/>
    <property type="evidence" value="ECO:0007669"/>
    <property type="project" value="InterPro"/>
</dbReference>
<dbReference type="GO" id="GO:0004813">
    <property type="term" value="F:alanine-tRNA ligase activity"/>
    <property type="evidence" value="ECO:0007669"/>
    <property type="project" value="TreeGrafter"/>
</dbReference>
<dbReference type="GO" id="GO:0006419">
    <property type="term" value="P:alanyl-tRNA aminoacylation"/>
    <property type="evidence" value="ECO:0007669"/>
    <property type="project" value="TreeGrafter"/>
</dbReference>
<dbReference type="SUPFAM" id="SSF55186">
    <property type="entry name" value="ThrRS/AlaRS common domain"/>
    <property type="match status" value="1"/>
</dbReference>
<sequence length="220" mass="23662">MFMLRFLYHSELYGGCSSLVSDEDFTLFRHLHHAGHVGKFVIASEEAVSKGIRRIVALTGAEASKEEMRTNLNHLRKQLTDKDQARTAEITANVLEEVKALLAGNPKALVIVQELKAYSSKKALDRALKQVKALSAETSAMFFSVDSEAKKIVCLSAVPESAVNRGLKANEWVQQVSGLMQGKGGGKPEAAQASGSNVSCLQEALGIAAQFANAKLNSSS</sequence>
<dbReference type="PANTHER" id="PTHR11777:SF9">
    <property type="entry name" value="ALANINE--TRNA LIGASE, CYTOPLASMIC"/>
    <property type="match status" value="1"/>
</dbReference>
<dbReference type="PANTHER" id="PTHR11777">
    <property type="entry name" value="ALANYL-TRNA SYNTHETASE"/>
    <property type="match status" value="1"/>
</dbReference>
<organism evidence="3 4">
    <name type="scientific">Cryptotermes secundus</name>
    <dbReference type="NCBI Taxonomy" id="105785"/>
    <lineage>
        <taxon>Eukaryota</taxon>
        <taxon>Metazoa</taxon>
        <taxon>Ecdysozoa</taxon>
        <taxon>Arthropoda</taxon>
        <taxon>Hexapoda</taxon>
        <taxon>Insecta</taxon>
        <taxon>Pterygota</taxon>
        <taxon>Neoptera</taxon>
        <taxon>Polyneoptera</taxon>
        <taxon>Dictyoptera</taxon>
        <taxon>Blattodea</taxon>
        <taxon>Blattoidea</taxon>
        <taxon>Termitoidae</taxon>
        <taxon>Kalotermitidae</taxon>
        <taxon>Cryptotermitinae</taxon>
        <taxon>Cryptotermes</taxon>
    </lineage>
</organism>
<dbReference type="Proteomes" id="UP000235965">
    <property type="component" value="Unassembled WGS sequence"/>
</dbReference>
<dbReference type="FunFam" id="3.10.310.40:FF:000002">
    <property type="entry name" value="alanine--tRNA ligase, cytoplasmic"/>
    <property type="match status" value="1"/>
</dbReference>
<keyword evidence="1" id="KW-0175">Coiled coil</keyword>
<dbReference type="STRING" id="105785.A0A2J7PBK2"/>
<dbReference type="Gene3D" id="3.10.310.40">
    <property type="match status" value="1"/>
</dbReference>
<dbReference type="GO" id="GO:0005739">
    <property type="term" value="C:mitochondrion"/>
    <property type="evidence" value="ECO:0007669"/>
    <property type="project" value="TreeGrafter"/>
</dbReference>
<reference evidence="3 4" key="1">
    <citation type="submission" date="2017-12" db="EMBL/GenBank/DDBJ databases">
        <title>Hemimetabolous genomes reveal molecular basis of termite eusociality.</title>
        <authorList>
            <person name="Harrison M.C."/>
            <person name="Jongepier E."/>
            <person name="Robertson H.M."/>
            <person name="Arning N."/>
            <person name="Bitard-Feildel T."/>
            <person name="Chao H."/>
            <person name="Childers C.P."/>
            <person name="Dinh H."/>
            <person name="Doddapaneni H."/>
            <person name="Dugan S."/>
            <person name="Gowin J."/>
            <person name="Greiner C."/>
            <person name="Han Y."/>
            <person name="Hu H."/>
            <person name="Hughes D.S.T."/>
            <person name="Huylmans A.-K."/>
            <person name="Kemena C."/>
            <person name="Kremer L.P.M."/>
            <person name="Lee S.L."/>
            <person name="Lopez-Ezquerra A."/>
            <person name="Mallet L."/>
            <person name="Monroy-Kuhn J.M."/>
            <person name="Moser A."/>
            <person name="Murali S.C."/>
            <person name="Muzny D.M."/>
            <person name="Otani S."/>
            <person name="Piulachs M.-D."/>
            <person name="Poelchau M."/>
            <person name="Qu J."/>
            <person name="Schaub F."/>
            <person name="Wada-Katsumata A."/>
            <person name="Worley K.C."/>
            <person name="Xie Q."/>
            <person name="Ylla G."/>
            <person name="Poulsen M."/>
            <person name="Gibbs R.A."/>
            <person name="Schal C."/>
            <person name="Richards S."/>
            <person name="Belles X."/>
            <person name="Korb J."/>
            <person name="Bornberg-Bauer E."/>
        </authorList>
    </citation>
    <scope>NUCLEOTIDE SEQUENCE [LARGE SCALE GENOMIC DNA]</scope>
    <source>
        <tissue evidence="3">Whole body</tissue>
    </source>
</reference>
<evidence type="ECO:0000313" key="4">
    <source>
        <dbReference type="Proteomes" id="UP000235965"/>
    </source>
</evidence>
<evidence type="ECO:0000259" key="2">
    <source>
        <dbReference type="Pfam" id="PF02272"/>
    </source>
</evidence>